<evidence type="ECO:0000313" key="3">
    <source>
        <dbReference type="Proteomes" id="UP001056649"/>
    </source>
</evidence>
<dbReference type="AlphaFoldDB" id="A0A9J6ZVZ9"/>
<dbReference type="InterPro" id="IPR018712">
    <property type="entry name" value="Tle1-like_cat"/>
</dbReference>
<dbReference type="EMBL" id="CP090569">
    <property type="protein sequence ID" value="USF86929.1"/>
    <property type="molecule type" value="Genomic_DNA"/>
</dbReference>
<dbReference type="Proteomes" id="UP001056649">
    <property type="component" value="Chromosome"/>
</dbReference>
<sequence length="302" mass="33306">MAIYAFDGTGNEDNPGEGEDTNVLKFFRAYEDAYSGPGKCFYVAGVGTRYSVLGDLFGKMLGIGGHQRIGEAMDQLEANFRNGDCDIDIIGFSRGAALALEFANDILEEGVNGEEAPTIRFMGLWETVASFGIPGNRINLGYDLTLPYIVQHCCHAIALDERRQLFPLTRVVQDAYSDRELRDIREVWFRGYHSDVGGGNNNEGLSNIPLYWMYQHAQRNKLPLDDAQIKKASGGSDSWAECKTPGMDLMANKKRTIYATDLVHNSVMRRTKAGRFAANNPPVGLCVVDDAGEIVGKGFEKP</sequence>
<evidence type="ECO:0000313" key="2">
    <source>
        <dbReference type="EMBL" id="USF86929.1"/>
    </source>
</evidence>
<dbReference type="PANTHER" id="PTHR33840:SF1">
    <property type="entry name" value="TLE1 PHOSPHOLIPASE DOMAIN-CONTAINING PROTEIN"/>
    <property type="match status" value="1"/>
</dbReference>
<dbReference type="PANTHER" id="PTHR33840">
    <property type="match status" value="1"/>
</dbReference>
<feature type="domain" description="T6SS Phospholipase effector Tle1-like catalytic" evidence="1">
    <location>
        <begin position="3"/>
        <end position="102"/>
    </location>
</feature>
<proteinExistence type="predicted"/>
<protein>
    <submittedName>
        <fullName evidence="2">DUF2235 domain-containing protein</fullName>
    </submittedName>
</protein>
<feature type="domain" description="T6SS Phospholipase effector Tle1-like catalytic" evidence="1">
    <location>
        <begin position="114"/>
        <end position="215"/>
    </location>
</feature>
<evidence type="ECO:0000259" key="1">
    <source>
        <dbReference type="Pfam" id="PF09994"/>
    </source>
</evidence>
<reference evidence="2" key="1">
    <citation type="journal article" date="2022" name="Mol. Ecol. Resour.">
        <title>The complete and closed genome of the facultative generalist Candidatus Endoriftia persephone from deep-sea hydrothermal vents.</title>
        <authorList>
            <person name="de Oliveira A.L."/>
            <person name="Srivastava A."/>
            <person name="Espada-Hinojosa S."/>
            <person name="Bright M."/>
        </authorList>
    </citation>
    <scope>NUCLEOTIDE SEQUENCE</scope>
    <source>
        <strain evidence="2">Tica-EPR-9o50.N</strain>
    </source>
</reference>
<name>A0A9J6ZVZ9_9GAMM</name>
<dbReference type="SUPFAM" id="SSF53474">
    <property type="entry name" value="alpha/beta-Hydrolases"/>
    <property type="match status" value="1"/>
</dbReference>
<keyword evidence="3" id="KW-1185">Reference proteome</keyword>
<dbReference type="InterPro" id="IPR029058">
    <property type="entry name" value="AB_hydrolase_fold"/>
</dbReference>
<accession>A0A9J6ZVZ9</accession>
<dbReference type="Pfam" id="PF09994">
    <property type="entry name" value="T6SS_Tle1-like_cat"/>
    <property type="match status" value="2"/>
</dbReference>
<dbReference type="KEGG" id="eps:L0Y14_12390"/>
<organism evidence="2 3">
    <name type="scientific">Candidatus Endoriftia persephonae</name>
    <dbReference type="NCBI Taxonomy" id="393765"/>
    <lineage>
        <taxon>Bacteria</taxon>
        <taxon>Pseudomonadati</taxon>
        <taxon>Pseudomonadota</taxon>
        <taxon>Gammaproteobacteria</taxon>
        <taxon>Chromatiales</taxon>
        <taxon>Sedimenticolaceae</taxon>
        <taxon>Candidatus Endoriftia</taxon>
    </lineage>
</organism>
<dbReference type="RefSeq" id="WP_005964755.1">
    <property type="nucleotide sequence ID" value="NZ_CP090569.1"/>
</dbReference>
<gene>
    <name evidence="2" type="ORF">L0Y14_12390</name>
</gene>